<dbReference type="OMA" id="YLATLCC"/>
<dbReference type="OrthoDB" id="6038951at2759"/>
<dbReference type="AlphaFoldDB" id="V3ZUH4"/>
<comment type="similarity">
    <text evidence="1">Belongs to the cornifelin family.</text>
</comment>
<dbReference type="RefSeq" id="XP_009064714.1">
    <property type="nucleotide sequence ID" value="XM_009066466.1"/>
</dbReference>
<dbReference type="KEGG" id="lgi:LOTGIDRAFT_79081"/>
<feature type="non-terminal residue" evidence="2">
    <location>
        <position position="93"/>
    </location>
</feature>
<evidence type="ECO:0008006" key="4">
    <source>
        <dbReference type="Google" id="ProtNLM"/>
    </source>
</evidence>
<dbReference type="Pfam" id="PF04749">
    <property type="entry name" value="PLAC8"/>
    <property type="match status" value="1"/>
</dbReference>
<dbReference type="PANTHER" id="PTHR15907">
    <property type="entry name" value="DUF614 FAMILY PROTEIN-RELATED"/>
    <property type="match status" value="1"/>
</dbReference>
<evidence type="ECO:0000256" key="1">
    <source>
        <dbReference type="ARBA" id="ARBA00009024"/>
    </source>
</evidence>
<dbReference type="InterPro" id="IPR006461">
    <property type="entry name" value="PLAC_motif_containing"/>
</dbReference>
<evidence type="ECO:0000313" key="3">
    <source>
        <dbReference type="Proteomes" id="UP000030746"/>
    </source>
</evidence>
<dbReference type="EMBL" id="KB203470">
    <property type="protein sequence ID" value="ESO84581.1"/>
    <property type="molecule type" value="Genomic_DNA"/>
</dbReference>
<dbReference type="HOGENOM" id="CLU_083147_5_1_1"/>
<dbReference type="CTD" id="20252369"/>
<name>V3ZUH4_LOTGI</name>
<accession>V3ZUH4</accession>
<sequence length="93" mass="10157">REWRTDKLACCDDMGVCLAVFFCGPCYGCYLATQAEETCCLACCCQGWMVPLRSYIRGKLGISGSVCKDICAVACCNLCVTCQLAREIKMAKS</sequence>
<gene>
    <name evidence="2" type="ORF">LOTGIDRAFT_79081</name>
</gene>
<evidence type="ECO:0000313" key="2">
    <source>
        <dbReference type="EMBL" id="ESO84581.1"/>
    </source>
</evidence>
<keyword evidence="3" id="KW-1185">Reference proteome</keyword>
<proteinExistence type="inferred from homology"/>
<dbReference type="GeneID" id="20252369"/>
<organism evidence="2 3">
    <name type="scientific">Lottia gigantea</name>
    <name type="common">Giant owl limpet</name>
    <dbReference type="NCBI Taxonomy" id="225164"/>
    <lineage>
        <taxon>Eukaryota</taxon>
        <taxon>Metazoa</taxon>
        <taxon>Spiralia</taxon>
        <taxon>Lophotrochozoa</taxon>
        <taxon>Mollusca</taxon>
        <taxon>Gastropoda</taxon>
        <taxon>Patellogastropoda</taxon>
        <taxon>Lottioidea</taxon>
        <taxon>Lottiidae</taxon>
        <taxon>Lottia</taxon>
    </lineage>
</organism>
<dbReference type="NCBIfam" id="TIGR01571">
    <property type="entry name" value="A_thal_Cys_rich"/>
    <property type="match status" value="1"/>
</dbReference>
<feature type="non-terminal residue" evidence="2">
    <location>
        <position position="1"/>
    </location>
</feature>
<reference evidence="2" key="1">
    <citation type="journal article" date="2013" name="Nature">
        <title>Insights into bilaterian evolution from three spiralian genomes.</title>
        <authorList>
            <person name="Simakov O."/>
            <person name="Marletaz F."/>
            <person name="Cho S.J."/>
            <person name="Edsinger-Gonzales E."/>
            <person name="Havlak P."/>
            <person name="Hellsten U."/>
            <person name="Kuo D.H."/>
            <person name="Larsson T."/>
            <person name="Lv J."/>
            <person name="Arendt D."/>
            <person name="Savage R."/>
            <person name="Osoegawa K."/>
            <person name="de Jong P."/>
            <person name="Grimwood J."/>
            <person name="Chapman J.A."/>
            <person name="Shapiro H."/>
            <person name="Aerts A."/>
            <person name="Otillar R.P."/>
            <person name="Terry A.Y."/>
            <person name="Boore J.L."/>
            <person name="Grigoriev I.V."/>
            <person name="Lindberg D.R."/>
            <person name="Seaver E.C."/>
            <person name="Weisblat D.A."/>
            <person name="Putnam N.H."/>
            <person name="Rokhsar D.S."/>
        </authorList>
    </citation>
    <scope>NUCLEOTIDE SEQUENCE [LARGE SCALE GENOMIC DNA]</scope>
</reference>
<protein>
    <recommendedName>
        <fullName evidence="4">Placenta-specific 8</fullName>
    </recommendedName>
</protein>
<dbReference type="Proteomes" id="UP000030746">
    <property type="component" value="Unassembled WGS sequence"/>
</dbReference>